<dbReference type="RefSeq" id="WP_022865881.1">
    <property type="nucleotide sequence ID" value="NZ_JAWNFT010000001.1"/>
</dbReference>
<sequence>MTDKEVKKWIKELRKHGYKIERTKKNHYKVLDEKGKILDILSSTPSSKNWKQNSETQIRKARRK</sequence>
<dbReference type="Proteomes" id="UP001281731">
    <property type="component" value="Unassembled WGS sequence"/>
</dbReference>
<proteinExistence type="predicted"/>
<protein>
    <recommendedName>
        <fullName evidence="4">Type II toxin-antitoxin system HicA family toxin</fullName>
    </recommendedName>
</protein>
<name>A0AAW9HV24_9ACTO</name>
<feature type="region of interest" description="Disordered" evidence="1">
    <location>
        <begin position="43"/>
        <end position="64"/>
    </location>
</feature>
<gene>
    <name evidence="2" type="ORF">R6G80_00810</name>
</gene>
<comment type="caution">
    <text evidence="2">The sequence shown here is derived from an EMBL/GenBank/DDBJ whole genome shotgun (WGS) entry which is preliminary data.</text>
</comment>
<evidence type="ECO:0000256" key="1">
    <source>
        <dbReference type="SAM" id="MobiDB-lite"/>
    </source>
</evidence>
<accession>A0AAW9HV24</accession>
<evidence type="ECO:0000313" key="2">
    <source>
        <dbReference type="EMBL" id="MDY5154270.1"/>
    </source>
</evidence>
<organism evidence="2 3">
    <name type="scientific">Actinotignum urinale</name>
    <dbReference type="NCBI Taxonomy" id="190146"/>
    <lineage>
        <taxon>Bacteria</taxon>
        <taxon>Bacillati</taxon>
        <taxon>Actinomycetota</taxon>
        <taxon>Actinomycetes</taxon>
        <taxon>Actinomycetales</taxon>
        <taxon>Actinomycetaceae</taxon>
        <taxon>Actinotignum</taxon>
    </lineage>
</organism>
<dbReference type="EMBL" id="JAWNGC010000001">
    <property type="protein sequence ID" value="MDY5154270.1"/>
    <property type="molecule type" value="Genomic_DNA"/>
</dbReference>
<reference evidence="2" key="1">
    <citation type="submission" date="2023-10" db="EMBL/GenBank/DDBJ databases">
        <title>Whole Genome based description of the genera Actinobaculum and Actinotignum reveals a complex phylogenetic relationship within the species included in the genus Actinotignum.</title>
        <authorList>
            <person name="Jensen C.S."/>
            <person name="Dargis R."/>
            <person name="Kemp M."/>
            <person name="Christensen J.J."/>
        </authorList>
    </citation>
    <scope>NUCLEOTIDE SEQUENCE</scope>
    <source>
        <strain evidence="2">SLA_B511</strain>
    </source>
</reference>
<evidence type="ECO:0008006" key="4">
    <source>
        <dbReference type="Google" id="ProtNLM"/>
    </source>
</evidence>
<dbReference type="AlphaFoldDB" id="A0AAW9HV24"/>
<evidence type="ECO:0000313" key="3">
    <source>
        <dbReference type="Proteomes" id="UP001281731"/>
    </source>
</evidence>
<feature type="compositionally biased region" description="Polar residues" evidence="1">
    <location>
        <begin position="43"/>
        <end position="56"/>
    </location>
</feature>